<dbReference type="EC" id="3.4.19.13" evidence="1"/>
<dbReference type="RefSeq" id="WP_184877272.1">
    <property type="nucleotide sequence ID" value="NZ_BOOV01000025.1"/>
</dbReference>
<sequence>MASSPGSASTAHPRATEAALAVFPAGGNAVDAAIAAQAVLTVLMPDACGLGGDALCLVRTPDGRVTAVTGAGATAAASPRALCSDGGGSVTVPGIVDAWQVMSHRWGRLPLAQVLAPAIALAADGMRVSEPLAAAVRAQRARLLRGGAEGWPLLDAAPGDLVTQKELARTLERIAAEGSPAFYQGRLAGAVAAAVRRDGGLLTEDDLARHRTPTGPPIGTPWDGGTAFVQPSPSQGVLLAMALAWLEREGVPGPLDHVCVELTEAVFAARDRCARDGARLLDVPLRVDLERSSLRGGPRAYLHTAGVATADPAGHVVSSLVSVFDDFGSCTFVPEGGFTLNNRAGGFTAPPNDPGPARRPVHTLAPALLTAPGRVTALATPGADGQVQTLLQVLARVRFTGSSLADAVRAPRWRSEEGLLLVEDGHASAGDLARRGHRVTRVPGADMRLGAVVAAGAENGEVFCAGDWRRQVHAAVAEPSV</sequence>
<keyword evidence="1" id="KW-0012">Acyltransferase</keyword>
<evidence type="ECO:0000313" key="1">
    <source>
        <dbReference type="EMBL" id="MBB4699610.1"/>
    </source>
</evidence>
<dbReference type="InterPro" id="IPR043137">
    <property type="entry name" value="GGT_ssub_C"/>
</dbReference>
<name>A0A7W7G8L2_9ACTN</name>
<dbReference type="Proteomes" id="UP000542210">
    <property type="component" value="Unassembled WGS sequence"/>
</dbReference>
<dbReference type="Pfam" id="PF01019">
    <property type="entry name" value="G_glu_transpept"/>
    <property type="match status" value="2"/>
</dbReference>
<dbReference type="EC" id="2.3.2.2" evidence="1"/>
<dbReference type="PANTHER" id="PTHR43881">
    <property type="entry name" value="GAMMA-GLUTAMYLTRANSPEPTIDASE (AFU_ORTHOLOGUE AFUA_4G13580)"/>
    <property type="match status" value="1"/>
</dbReference>
<dbReference type="PANTHER" id="PTHR43881:SF1">
    <property type="entry name" value="GAMMA-GLUTAMYLTRANSPEPTIDASE (AFU_ORTHOLOGUE AFUA_4G13580)"/>
    <property type="match status" value="1"/>
</dbReference>
<dbReference type="AlphaFoldDB" id="A0A7W7G8L2"/>
<protein>
    <submittedName>
        <fullName evidence="1">Gamma-glutamyltranspeptidase/glutathione hydrolase</fullName>
        <ecNumber evidence="1">2.3.2.2</ecNumber>
        <ecNumber evidence="1">3.4.19.13</ecNumber>
    </submittedName>
</protein>
<dbReference type="PRINTS" id="PR01210">
    <property type="entry name" value="GGTRANSPTASE"/>
</dbReference>
<reference evidence="1 2" key="1">
    <citation type="submission" date="2020-08" db="EMBL/GenBank/DDBJ databases">
        <title>Sequencing the genomes of 1000 actinobacteria strains.</title>
        <authorList>
            <person name="Klenk H.-P."/>
        </authorList>
    </citation>
    <scope>NUCLEOTIDE SEQUENCE [LARGE SCALE GENOMIC DNA]</scope>
    <source>
        <strain evidence="1 2">DSM 45784</strain>
    </source>
</reference>
<dbReference type="SUPFAM" id="SSF56235">
    <property type="entry name" value="N-terminal nucleophile aminohydrolases (Ntn hydrolases)"/>
    <property type="match status" value="1"/>
</dbReference>
<dbReference type="GO" id="GO:0103068">
    <property type="term" value="F:leukotriene C4 gamma-glutamyl transferase activity"/>
    <property type="evidence" value="ECO:0007669"/>
    <property type="project" value="UniProtKB-EC"/>
</dbReference>
<proteinExistence type="predicted"/>
<keyword evidence="1" id="KW-0378">Hydrolase</keyword>
<dbReference type="InterPro" id="IPR029055">
    <property type="entry name" value="Ntn_hydrolases_N"/>
</dbReference>
<keyword evidence="2" id="KW-1185">Reference proteome</keyword>
<dbReference type="GO" id="GO:0036374">
    <property type="term" value="F:glutathione hydrolase activity"/>
    <property type="evidence" value="ECO:0007669"/>
    <property type="project" value="UniProtKB-EC"/>
</dbReference>
<dbReference type="Gene3D" id="3.60.20.40">
    <property type="match status" value="1"/>
</dbReference>
<comment type="caution">
    <text evidence="1">The sequence shown here is derived from an EMBL/GenBank/DDBJ whole genome shotgun (WGS) entry which is preliminary data.</text>
</comment>
<dbReference type="EMBL" id="JACHND010000001">
    <property type="protein sequence ID" value="MBB4699610.1"/>
    <property type="molecule type" value="Genomic_DNA"/>
</dbReference>
<evidence type="ECO:0000313" key="2">
    <source>
        <dbReference type="Proteomes" id="UP000542210"/>
    </source>
</evidence>
<dbReference type="InterPro" id="IPR052896">
    <property type="entry name" value="GGT-like_enzyme"/>
</dbReference>
<gene>
    <name evidence="1" type="ORF">BJ982_001154</name>
</gene>
<organism evidence="1 2">
    <name type="scientific">Sphaerisporangium siamense</name>
    <dbReference type="NCBI Taxonomy" id="795645"/>
    <lineage>
        <taxon>Bacteria</taxon>
        <taxon>Bacillati</taxon>
        <taxon>Actinomycetota</taxon>
        <taxon>Actinomycetes</taxon>
        <taxon>Streptosporangiales</taxon>
        <taxon>Streptosporangiaceae</taxon>
        <taxon>Sphaerisporangium</taxon>
    </lineage>
</organism>
<accession>A0A7W7G8L2</accession>
<keyword evidence="1" id="KW-0808">Transferase</keyword>